<dbReference type="EMBL" id="CP074132">
    <property type="protein sequence ID" value="QUX29744.1"/>
    <property type="molecule type" value="Genomic_DNA"/>
</dbReference>
<evidence type="ECO:0000256" key="2">
    <source>
        <dbReference type="SAM" id="Phobius"/>
    </source>
</evidence>
<keyword evidence="4" id="KW-1185">Reference proteome</keyword>
<organism evidence="3 4">
    <name type="scientific">Nocardiopsis akebiae</name>
    <dbReference type="NCBI Taxonomy" id="2831968"/>
    <lineage>
        <taxon>Bacteria</taxon>
        <taxon>Bacillati</taxon>
        <taxon>Actinomycetota</taxon>
        <taxon>Actinomycetes</taxon>
        <taxon>Streptosporangiales</taxon>
        <taxon>Nocardiopsidaceae</taxon>
        <taxon>Nocardiopsis</taxon>
    </lineage>
</organism>
<evidence type="ECO:0000313" key="3">
    <source>
        <dbReference type="EMBL" id="QUX29744.1"/>
    </source>
</evidence>
<keyword evidence="2" id="KW-0812">Transmembrane</keyword>
<reference evidence="4" key="1">
    <citation type="submission" date="2021-05" db="EMBL/GenBank/DDBJ databases">
        <title>Direct Submission.</title>
        <authorList>
            <person name="Li K."/>
            <person name="Gao J."/>
        </authorList>
    </citation>
    <scope>NUCLEOTIDE SEQUENCE [LARGE SCALE GENOMIC DNA]</scope>
    <source>
        <strain evidence="4">HDS12</strain>
    </source>
</reference>
<feature type="compositionally biased region" description="Low complexity" evidence="1">
    <location>
        <begin position="9"/>
        <end position="18"/>
    </location>
</feature>
<feature type="transmembrane region" description="Helical" evidence="2">
    <location>
        <begin position="201"/>
        <end position="221"/>
    </location>
</feature>
<protein>
    <submittedName>
        <fullName evidence="3">ABC transporter permease</fullName>
    </submittedName>
</protein>
<keyword evidence="2" id="KW-1133">Transmembrane helix</keyword>
<proteinExistence type="predicted"/>
<feature type="transmembrane region" description="Helical" evidence="2">
    <location>
        <begin position="160"/>
        <end position="189"/>
    </location>
</feature>
<feature type="transmembrane region" description="Helical" evidence="2">
    <location>
        <begin position="227"/>
        <end position="245"/>
    </location>
</feature>
<keyword evidence="2" id="KW-0472">Membrane</keyword>
<dbReference type="RefSeq" id="WP_212642575.1">
    <property type="nucleotide sequence ID" value="NZ_CP074132.1"/>
</dbReference>
<gene>
    <name evidence="3" type="ORF">KGD83_03990</name>
</gene>
<name>A0ABX8C896_9ACTN</name>
<dbReference type="Proteomes" id="UP000678016">
    <property type="component" value="Chromosome"/>
</dbReference>
<accession>A0ABX8C896</accession>
<feature type="transmembrane region" description="Helical" evidence="2">
    <location>
        <begin position="75"/>
        <end position="94"/>
    </location>
</feature>
<feature type="region of interest" description="Disordered" evidence="1">
    <location>
        <begin position="1"/>
        <end position="37"/>
    </location>
</feature>
<feature type="transmembrane region" description="Helical" evidence="2">
    <location>
        <begin position="121"/>
        <end position="140"/>
    </location>
</feature>
<sequence>MTGESRVFGATGATGATGVKEGSGTPASDEGPRRAAGTVEAAVAGADRSGGRPRTDLFREVAAEWIRQSSLRSTWWAFGAALAGMAVFAAIMGYTEWTRIMENPDEADGAAFMRLTSQGHFYLVQIAVLVMAALTATGEFGNRSVTSTLLWRPARGTVLVARTLVSSALAFAAGVLATVTAVAVLSVFVGRYASADVAGTLATSLSAGVCMALFAVLFVGIGTATRSMPGTFIVGFLLLMGLPMVMQLSQVQMISDFAALMPGTAGIEFYAGGDVGFYTAPHDGPVNIAAVVGWALAAQIVAHTELRVRDV</sequence>
<evidence type="ECO:0000256" key="1">
    <source>
        <dbReference type="SAM" id="MobiDB-lite"/>
    </source>
</evidence>
<evidence type="ECO:0000313" key="4">
    <source>
        <dbReference type="Proteomes" id="UP000678016"/>
    </source>
</evidence>